<dbReference type="OrthoDB" id="9799237at2"/>
<name>A0A7U4TG64_DESA2</name>
<dbReference type="FunFam" id="3.30.300.30:FF:000008">
    <property type="entry name" value="2,3-dihydroxybenzoate-AMP ligase"/>
    <property type="match status" value="1"/>
</dbReference>
<evidence type="ECO:0000259" key="4">
    <source>
        <dbReference type="Pfam" id="PF13193"/>
    </source>
</evidence>
<dbReference type="InterPro" id="IPR025110">
    <property type="entry name" value="AMP-bd_C"/>
</dbReference>
<evidence type="ECO:0000259" key="3">
    <source>
        <dbReference type="Pfam" id="PF00501"/>
    </source>
</evidence>
<accession>A0A7U4TG64</accession>
<dbReference type="GO" id="GO:0016877">
    <property type="term" value="F:ligase activity, forming carbon-sulfur bonds"/>
    <property type="evidence" value="ECO:0007669"/>
    <property type="project" value="UniProtKB-ARBA"/>
</dbReference>
<dbReference type="InterPro" id="IPR020845">
    <property type="entry name" value="AMP-binding_CS"/>
</dbReference>
<dbReference type="InterPro" id="IPR045851">
    <property type="entry name" value="AMP-bd_C_sf"/>
</dbReference>
<sequence length="510" mass="57432">MLVNHFLENSAQRLPEKVCLVFKDKRFTYAEINKTSNQLAHTLIELGIKRGDRVAIYIENSPEVVISLFGILKAGAIFSVLNPLIKPRKLQYILNNCQASCLVTHTTKLSALLEIINALPHLKSIILAGDKKEIELKNKTIIFWEDITSYPKTQPSSKCIDQDLATIIYTSGSTGEPKGVMFTHHGMVSAATSIIQYLENVESDIILDVLPLSFDYGLYQVLMAFKIGARVVLDRPFSYPYPVIELMLKEKITGFPGVPTIFAFLLSLENIQKYNFDFVRYVTNTAAALPPAFIPKLQKLFPNAKIYSMYGLTECKRVSYLPPKDLEKKPTSVGIPMPNTEVYIVNEKGEKVRPGEVGELVVRGSNLMRGYWGDPEATEKVLRPSPYPGEKVLYTGDLFKIDEDGYLYFVGRKDDMIKSRGERISPKEIENVLYELKGVKEAAVIGVPDQLLGQVIKAFIVTKDSIKLTEKDVIKHCTKHLEYFMVPKYVEFRSSLPKTSTGKIKKTGLE</sequence>
<dbReference type="PANTHER" id="PTHR43767:SF10">
    <property type="entry name" value="SURFACTIN SYNTHASE SUBUNIT 1"/>
    <property type="match status" value="1"/>
</dbReference>
<evidence type="ECO:0000256" key="1">
    <source>
        <dbReference type="ARBA" id="ARBA00006432"/>
    </source>
</evidence>
<dbReference type="KEGG" id="daw:HS1_000378"/>
<dbReference type="PROSITE" id="PS00455">
    <property type="entry name" value="AMP_BINDING"/>
    <property type="match status" value="1"/>
</dbReference>
<dbReference type="InterPro" id="IPR000873">
    <property type="entry name" value="AMP-dep_synth/lig_dom"/>
</dbReference>
<evidence type="ECO:0000313" key="5">
    <source>
        <dbReference type="EMBL" id="AMM40184.1"/>
    </source>
</evidence>
<dbReference type="Pfam" id="PF00501">
    <property type="entry name" value="AMP-binding"/>
    <property type="match status" value="1"/>
</dbReference>
<keyword evidence="6" id="KW-1185">Reference proteome</keyword>
<dbReference type="SUPFAM" id="SSF56801">
    <property type="entry name" value="Acetyl-CoA synthetase-like"/>
    <property type="match status" value="1"/>
</dbReference>
<proteinExistence type="inferred from homology"/>
<feature type="domain" description="AMP-binding enzyme C-terminal" evidence="4">
    <location>
        <begin position="428"/>
        <end position="503"/>
    </location>
</feature>
<feature type="domain" description="AMP-dependent synthetase/ligase" evidence="3">
    <location>
        <begin position="7"/>
        <end position="372"/>
    </location>
</feature>
<dbReference type="RefSeq" id="WP_066060480.1">
    <property type="nucleotide sequence ID" value="NZ_CP013015.1"/>
</dbReference>
<dbReference type="InterPro" id="IPR050237">
    <property type="entry name" value="ATP-dep_AMP-bd_enzyme"/>
</dbReference>
<evidence type="ECO:0000313" key="6">
    <source>
        <dbReference type="Proteomes" id="UP000070560"/>
    </source>
</evidence>
<dbReference type="Proteomes" id="UP000070560">
    <property type="component" value="Chromosome"/>
</dbReference>
<dbReference type="EMBL" id="CP013015">
    <property type="protein sequence ID" value="AMM40184.1"/>
    <property type="molecule type" value="Genomic_DNA"/>
</dbReference>
<evidence type="ECO:0000256" key="2">
    <source>
        <dbReference type="ARBA" id="ARBA00022598"/>
    </source>
</evidence>
<comment type="similarity">
    <text evidence="1">Belongs to the ATP-dependent AMP-binding enzyme family.</text>
</comment>
<keyword evidence="2 5" id="KW-0436">Ligase</keyword>
<protein>
    <submittedName>
        <fullName evidence="5">Long-chain-fatty-acid--CoA ligase</fullName>
    </submittedName>
</protein>
<reference evidence="5 6" key="1">
    <citation type="submission" date="2015-10" db="EMBL/GenBank/DDBJ databases">
        <title>Candidatus Desulfofervidus auxilii, a hydrogenotrophic sulfate-reducing bacterium involved in the thermophilic anaerobic oxidation of methane.</title>
        <authorList>
            <person name="Krukenberg V."/>
            <person name="Richter M."/>
            <person name="Wegener G."/>
        </authorList>
    </citation>
    <scope>NUCLEOTIDE SEQUENCE [LARGE SCALE GENOMIC DNA]</scope>
    <source>
        <strain evidence="5 6">HS1</strain>
    </source>
</reference>
<dbReference type="AlphaFoldDB" id="A0A7U4TG64"/>
<dbReference type="Gene3D" id="3.40.50.12780">
    <property type="entry name" value="N-terminal domain of ligase-like"/>
    <property type="match status" value="1"/>
</dbReference>
<dbReference type="PANTHER" id="PTHR43767">
    <property type="entry name" value="LONG-CHAIN-FATTY-ACID--COA LIGASE"/>
    <property type="match status" value="1"/>
</dbReference>
<dbReference type="InterPro" id="IPR042099">
    <property type="entry name" value="ANL_N_sf"/>
</dbReference>
<dbReference type="Pfam" id="PF13193">
    <property type="entry name" value="AMP-binding_C"/>
    <property type="match status" value="1"/>
</dbReference>
<organism evidence="5 6">
    <name type="scientific">Desulfofervidus auxilii</name>
    <dbReference type="NCBI Taxonomy" id="1621989"/>
    <lineage>
        <taxon>Bacteria</taxon>
        <taxon>Pseudomonadati</taxon>
        <taxon>Thermodesulfobacteriota</taxon>
        <taxon>Candidatus Desulfofervidia</taxon>
        <taxon>Candidatus Desulfofervidales</taxon>
        <taxon>Candidatus Desulfofervidaceae</taxon>
        <taxon>Candidatus Desulfofervidus</taxon>
    </lineage>
</organism>
<dbReference type="Gene3D" id="3.30.300.30">
    <property type="match status" value="1"/>
</dbReference>
<gene>
    <name evidence="5" type="ORF">HS1_000378</name>
</gene>